<evidence type="ECO:0000256" key="4">
    <source>
        <dbReference type="ARBA" id="ARBA00022989"/>
    </source>
</evidence>
<feature type="transmembrane region" description="Helical" evidence="6">
    <location>
        <begin position="589"/>
        <end position="610"/>
    </location>
</feature>
<feature type="transmembrane region" description="Helical" evidence="6">
    <location>
        <begin position="366"/>
        <end position="385"/>
    </location>
</feature>
<comment type="subcellular location">
    <subcellularLocation>
        <location evidence="1">Cell membrane</location>
        <topology evidence="1">Multi-pass membrane protein</topology>
    </subcellularLocation>
</comment>
<dbReference type="EMBL" id="JAVDTR010000001">
    <property type="protein sequence ID" value="MDR6721645.1"/>
    <property type="molecule type" value="Genomic_DNA"/>
</dbReference>
<evidence type="ECO:0000259" key="7">
    <source>
        <dbReference type="PROSITE" id="PS50156"/>
    </source>
</evidence>
<dbReference type="PROSITE" id="PS50156">
    <property type="entry name" value="SSD"/>
    <property type="match status" value="1"/>
</dbReference>
<dbReference type="SUPFAM" id="SSF82866">
    <property type="entry name" value="Multidrug efflux transporter AcrB transmembrane domain"/>
    <property type="match status" value="2"/>
</dbReference>
<dbReference type="GO" id="GO:0005886">
    <property type="term" value="C:plasma membrane"/>
    <property type="evidence" value="ECO:0007669"/>
    <property type="project" value="UniProtKB-SubCell"/>
</dbReference>
<feature type="transmembrane region" description="Helical" evidence="6">
    <location>
        <begin position="271"/>
        <end position="298"/>
    </location>
</feature>
<feature type="transmembrane region" description="Helical" evidence="6">
    <location>
        <begin position="202"/>
        <end position="222"/>
    </location>
</feature>
<keyword evidence="5 6" id="KW-0472">Membrane</keyword>
<feature type="transmembrane region" description="Helical" evidence="6">
    <location>
        <begin position="631"/>
        <end position="654"/>
    </location>
</feature>
<dbReference type="PANTHER" id="PTHR33406:SF13">
    <property type="entry name" value="MEMBRANE PROTEIN YDFJ"/>
    <property type="match status" value="1"/>
</dbReference>
<feature type="transmembrane region" description="Helical" evidence="6">
    <location>
        <begin position="551"/>
        <end position="569"/>
    </location>
</feature>
<sequence length="723" mass="77472">MAKLLFRLGEWSVRKSKMIIIGGIVLLILLASIGLGKGPSFTGSMTIPGTKSEQAADVLKAEFPPSADEGQIRLVFKVKQGTLETPANKNLINKALKNMETDSAVKSFLSPYDGYTLSEDKKIGYADVTYKLPAAEVTEKSKEHALKVANSLNDKGIQTELAGSVALSELEVGGTSEVIGILIAFMILAFTFTSFLAAGLPILTAVIGLGIGLMTIIIGSNFVSMSSFSITLAVMLALAVGIDYALFIMSRYRQQLAEGFERHVAIAQANATAGSSVVFAGLTVIIALVGLSVVQIPFITTMGLAAAVSVFVAVIIAVVFVPAVLAAAGERINPARENKWLRKWSGSKKKHKSENFWGKVVTRKPWLTTILCIVILTVCTLPFMHMQLGLPDNGLKSTETTERRGYDLLAEGFGEGFNGPLIIVAKAAGSSDPQADIAKSTAFIEKLKGVASVSPIIPSPSGNAAIINVLPKTGPHDIRTTELVKSIRNQADTIFKEDKVQVLITGTTSVNIDISEKLSEALPKFALLIVGLAFVLLMMVFRSILVPIKAVLGFLFTLGATLGFVVWVIQDGYLGSLFGIPEPGPVLNFLPILITGILFGLAMDYEVFLVSRMREDYNHSGDALKSVKSGMTHSGPVVTAAGLIMIAVFASFIFAEDTIIKSMGLALAFGILIDAFIVRMTLIPAIMTILGRSAWYLPKWLNRILPNIDVEGESVMNNQKKSE</sequence>
<protein>
    <submittedName>
        <fullName evidence="8">Membrane protein YdfJ</fullName>
    </submittedName>
</protein>
<feature type="transmembrane region" description="Helical" evidence="6">
    <location>
        <begin position="666"/>
        <end position="690"/>
    </location>
</feature>
<dbReference type="Pfam" id="PF03176">
    <property type="entry name" value="MMPL"/>
    <property type="match status" value="2"/>
</dbReference>
<name>A0AAP5GXP4_PAEAM</name>
<evidence type="ECO:0000313" key="8">
    <source>
        <dbReference type="EMBL" id="MDR6721645.1"/>
    </source>
</evidence>
<feature type="transmembrane region" description="Helical" evidence="6">
    <location>
        <begin position="228"/>
        <end position="250"/>
    </location>
</feature>
<evidence type="ECO:0000256" key="5">
    <source>
        <dbReference type="ARBA" id="ARBA00023136"/>
    </source>
</evidence>
<dbReference type="RefSeq" id="WP_310135656.1">
    <property type="nucleotide sequence ID" value="NZ_JAVDTR010000001.1"/>
</dbReference>
<organism evidence="8 9">
    <name type="scientific">Paenibacillus amylolyticus</name>
    <dbReference type="NCBI Taxonomy" id="1451"/>
    <lineage>
        <taxon>Bacteria</taxon>
        <taxon>Bacillati</taxon>
        <taxon>Bacillota</taxon>
        <taxon>Bacilli</taxon>
        <taxon>Bacillales</taxon>
        <taxon>Paenibacillaceae</taxon>
        <taxon>Paenibacillus</taxon>
    </lineage>
</organism>
<evidence type="ECO:0000256" key="2">
    <source>
        <dbReference type="ARBA" id="ARBA00022475"/>
    </source>
</evidence>
<feature type="domain" description="SSD" evidence="7">
    <location>
        <begin position="236"/>
        <end position="327"/>
    </location>
</feature>
<dbReference type="PANTHER" id="PTHR33406">
    <property type="entry name" value="MEMBRANE PROTEIN MJ1562-RELATED"/>
    <property type="match status" value="1"/>
</dbReference>
<feature type="transmembrane region" description="Helical" evidence="6">
    <location>
        <begin position="304"/>
        <end position="329"/>
    </location>
</feature>
<proteinExistence type="predicted"/>
<keyword evidence="2" id="KW-1003">Cell membrane</keyword>
<evidence type="ECO:0000256" key="6">
    <source>
        <dbReference type="SAM" id="Phobius"/>
    </source>
</evidence>
<dbReference type="InterPro" id="IPR004869">
    <property type="entry name" value="MMPL_dom"/>
</dbReference>
<reference evidence="8" key="1">
    <citation type="submission" date="2023-07" db="EMBL/GenBank/DDBJ databases">
        <title>Sorghum-associated microbial communities from plants grown in Nebraska, USA.</title>
        <authorList>
            <person name="Schachtman D."/>
        </authorList>
    </citation>
    <scope>NUCLEOTIDE SEQUENCE</scope>
    <source>
        <strain evidence="8">BE80</strain>
    </source>
</reference>
<feature type="transmembrane region" description="Helical" evidence="6">
    <location>
        <begin position="525"/>
        <end position="544"/>
    </location>
</feature>
<dbReference type="Proteomes" id="UP001254832">
    <property type="component" value="Unassembled WGS sequence"/>
</dbReference>
<keyword evidence="4 6" id="KW-1133">Transmembrane helix</keyword>
<comment type="caution">
    <text evidence="8">The sequence shown here is derived from an EMBL/GenBank/DDBJ whole genome shotgun (WGS) entry which is preliminary data.</text>
</comment>
<dbReference type="AlphaFoldDB" id="A0AAP5GXP4"/>
<dbReference type="InterPro" id="IPR000731">
    <property type="entry name" value="SSD"/>
</dbReference>
<feature type="transmembrane region" description="Helical" evidence="6">
    <location>
        <begin position="178"/>
        <end position="197"/>
    </location>
</feature>
<accession>A0AAP5GXP4</accession>
<dbReference type="InterPro" id="IPR050545">
    <property type="entry name" value="Mycobact_MmpL"/>
</dbReference>
<dbReference type="Gene3D" id="1.20.1640.10">
    <property type="entry name" value="Multidrug efflux transporter AcrB transmembrane domain"/>
    <property type="match status" value="2"/>
</dbReference>
<gene>
    <name evidence="8" type="ORF">J2W91_000093</name>
</gene>
<evidence type="ECO:0000256" key="1">
    <source>
        <dbReference type="ARBA" id="ARBA00004651"/>
    </source>
</evidence>
<keyword evidence="3 6" id="KW-0812">Transmembrane</keyword>
<evidence type="ECO:0000256" key="3">
    <source>
        <dbReference type="ARBA" id="ARBA00022692"/>
    </source>
</evidence>
<evidence type="ECO:0000313" key="9">
    <source>
        <dbReference type="Proteomes" id="UP001254832"/>
    </source>
</evidence>